<keyword evidence="4" id="KW-0862">Zinc</keyword>
<dbReference type="AlphaFoldDB" id="A0A1F7YXZ5"/>
<evidence type="ECO:0000313" key="9">
    <source>
        <dbReference type="Proteomes" id="UP000177169"/>
    </source>
</evidence>
<dbReference type="PROSITE" id="PS51790">
    <property type="entry name" value="MSRB"/>
    <property type="match status" value="1"/>
</dbReference>
<dbReference type="EMBL" id="MGGR01000036">
    <property type="protein sequence ID" value="OGM32044.1"/>
    <property type="molecule type" value="Genomic_DNA"/>
</dbReference>
<dbReference type="SUPFAM" id="SSF51316">
    <property type="entry name" value="Mss4-like"/>
    <property type="match status" value="1"/>
</dbReference>
<dbReference type="GO" id="GO:0006979">
    <property type="term" value="P:response to oxidative stress"/>
    <property type="evidence" value="ECO:0007669"/>
    <property type="project" value="InterPro"/>
</dbReference>
<dbReference type="InterPro" id="IPR028427">
    <property type="entry name" value="Met_Sox_Rdtase_MsrB"/>
</dbReference>
<evidence type="ECO:0000259" key="7">
    <source>
        <dbReference type="PROSITE" id="PS51790"/>
    </source>
</evidence>
<organism evidence="8 9">
    <name type="scientific">Candidatus Woesebacteria bacterium RIFCSPHIGHO2_02_FULL_39_13</name>
    <dbReference type="NCBI Taxonomy" id="1802505"/>
    <lineage>
        <taxon>Bacteria</taxon>
        <taxon>Candidatus Woeseibacteriota</taxon>
    </lineage>
</organism>
<dbReference type="InterPro" id="IPR002579">
    <property type="entry name" value="Met_Sox_Rdtase_MsrB_dom"/>
</dbReference>
<evidence type="ECO:0000256" key="6">
    <source>
        <dbReference type="ARBA" id="ARBA00048488"/>
    </source>
</evidence>
<comment type="cofactor">
    <cofactor evidence="1">
        <name>Zn(2+)</name>
        <dbReference type="ChEBI" id="CHEBI:29105"/>
    </cofactor>
</comment>
<dbReference type="PANTHER" id="PTHR46081:SF8">
    <property type="entry name" value="PEPTIDE METHIONINE SULFOXIDE REDUCTASE 2"/>
    <property type="match status" value="1"/>
</dbReference>
<evidence type="ECO:0000256" key="4">
    <source>
        <dbReference type="ARBA" id="ARBA00022833"/>
    </source>
</evidence>
<comment type="catalytic activity">
    <reaction evidence="6">
        <text>L-methionyl-[protein] + [thioredoxin]-disulfide + H2O = L-methionyl-(R)-S-oxide-[protein] + [thioredoxin]-dithiol</text>
        <dbReference type="Rhea" id="RHEA:24164"/>
        <dbReference type="Rhea" id="RHEA-COMP:10698"/>
        <dbReference type="Rhea" id="RHEA-COMP:10700"/>
        <dbReference type="Rhea" id="RHEA-COMP:12313"/>
        <dbReference type="Rhea" id="RHEA-COMP:12314"/>
        <dbReference type="ChEBI" id="CHEBI:15377"/>
        <dbReference type="ChEBI" id="CHEBI:16044"/>
        <dbReference type="ChEBI" id="CHEBI:29950"/>
        <dbReference type="ChEBI" id="CHEBI:45764"/>
        <dbReference type="ChEBI" id="CHEBI:50058"/>
        <dbReference type="EC" id="1.8.4.12"/>
    </reaction>
</comment>
<dbReference type="STRING" id="1802505.A3D01_02890"/>
<dbReference type="Gene3D" id="2.170.150.20">
    <property type="entry name" value="Peptide methionine sulfoxide reductase"/>
    <property type="match status" value="1"/>
</dbReference>
<dbReference type="GO" id="GO:0046872">
    <property type="term" value="F:metal ion binding"/>
    <property type="evidence" value="ECO:0007669"/>
    <property type="project" value="UniProtKB-KW"/>
</dbReference>
<keyword evidence="5" id="KW-0560">Oxidoreductase</keyword>
<gene>
    <name evidence="8" type="ORF">A3D01_02890</name>
</gene>
<evidence type="ECO:0000256" key="5">
    <source>
        <dbReference type="ARBA" id="ARBA00023002"/>
    </source>
</evidence>
<dbReference type="Pfam" id="PF01641">
    <property type="entry name" value="SelR"/>
    <property type="match status" value="1"/>
</dbReference>
<name>A0A1F7YXZ5_9BACT</name>
<evidence type="ECO:0000256" key="3">
    <source>
        <dbReference type="ARBA" id="ARBA00022723"/>
    </source>
</evidence>
<dbReference type="PANTHER" id="PTHR46081">
    <property type="entry name" value="PEPTIDE METHIONINE SULFOXIDE REDUCTASE 2"/>
    <property type="match status" value="1"/>
</dbReference>
<evidence type="ECO:0000256" key="2">
    <source>
        <dbReference type="ARBA" id="ARBA00012499"/>
    </source>
</evidence>
<dbReference type="EC" id="1.8.4.12" evidence="2"/>
<keyword evidence="3" id="KW-0479">Metal-binding</keyword>
<protein>
    <recommendedName>
        <fullName evidence="2">peptide-methionine (R)-S-oxide reductase</fullName>
        <ecNumber evidence="2">1.8.4.12</ecNumber>
    </recommendedName>
</protein>
<comment type="caution">
    <text evidence="8">The sequence shown here is derived from an EMBL/GenBank/DDBJ whole genome shotgun (WGS) entry which is preliminary data.</text>
</comment>
<dbReference type="InterPro" id="IPR011057">
    <property type="entry name" value="Mss4-like_sf"/>
</dbReference>
<accession>A0A1F7YXZ5</accession>
<dbReference type="NCBIfam" id="NF004036">
    <property type="entry name" value="PRK05508.1"/>
    <property type="match status" value="1"/>
</dbReference>
<feature type="domain" description="MsrB" evidence="7">
    <location>
        <begin position="1"/>
        <end position="119"/>
    </location>
</feature>
<dbReference type="Proteomes" id="UP000177169">
    <property type="component" value="Unassembled WGS sequence"/>
</dbReference>
<reference evidence="8 9" key="1">
    <citation type="journal article" date="2016" name="Nat. Commun.">
        <title>Thousands of microbial genomes shed light on interconnected biogeochemical processes in an aquifer system.</title>
        <authorList>
            <person name="Anantharaman K."/>
            <person name="Brown C.T."/>
            <person name="Hug L.A."/>
            <person name="Sharon I."/>
            <person name="Castelle C.J."/>
            <person name="Probst A.J."/>
            <person name="Thomas B.C."/>
            <person name="Singh A."/>
            <person name="Wilkins M.J."/>
            <person name="Karaoz U."/>
            <person name="Brodie E.L."/>
            <person name="Williams K.H."/>
            <person name="Hubbard S.S."/>
            <person name="Banfield J.F."/>
        </authorList>
    </citation>
    <scope>NUCLEOTIDE SEQUENCE [LARGE SCALE GENOMIC DNA]</scope>
</reference>
<dbReference type="GO" id="GO:0033743">
    <property type="term" value="F:peptide-methionine (R)-S-oxide reductase activity"/>
    <property type="evidence" value="ECO:0007669"/>
    <property type="project" value="UniProtKB-EC"/>
</dbReference>
<dbReference type="GO" id="GO:0030091">
    <property type="term" value="P:protein repair"/>
    <property type="evidence" value="ECO:0007669"/>
    <property type="project" value="InterPro"/>
</dbReference>
<proteinExistence type="predicted"/>
<evidence type="ECO:0000256" key="1">
    <source>
        <dbReference type="ARBA" id="ARBA00001947"/>
    </source>
</evidence>
<sequence>MKYNKLTPEEKRIIENKETEMPFSGEYDNFFEDGTFICRKCNSPLFSAKAKFDAHCGWPAFDENFPNAVKRSTDADGIRIEIQCANCGSHLGHVFEGEQMTDKNTRHCVNSLSIRFITKGEKLPEVAHEE</sequence>
<evidence type="ECO:0000313" key="8">
    <source>
        <dbReference type="EMBL" id="OGM32044.1"/>
    </source>
</evidence>
<dbReference type="NCBIfam" id="TIGR00357">
    <property type="entry name" value="peptide-methionine (R)-S-oxide reductase MsrB"/>
    <property type="match status" value="1"/>
</dbReference>